<evidence type="ECO:0000313" key="2">
    <source>
        <dbReference type="Proteomes" id="UP001431963"/>
    </source>
</evidence>
<dbReference type="Gene3D" id="3.40.50.300">
    <property type="entry name" value="P-loop containing nucleotide triphosphate hydrolases"/>
    <property type="match status" value="1"/>
</dbReference>
<name>A0ABU8BZK9_9RHOB</name>
<sequence>MQKFTSFVMFAAMRTGSNFLEANLNALNGVTCHGEVFNPHFMGKKDQTEMFGIDLAERDANPLAVLARMRAEDGLVGFRLFQDHDSRVIDHVLADPTCAKIILTRNPLDSYVSLKIAQETGQWKLQNAAKLKTARVPFHAAEFETHLAELQAWQIALLHGLQVSGQTGFYIDYDDLNDLDVLNGLAAFLGVESRLTATDPKLKKQNP</sequence>
<proteinExistence type="predicted"/>
<keyword evidence="2" id="KW-1185">Reference proteome</keyword>
<protein>
    <recommendedName>
        <fullName evidence="3">LPS sulfotransferase NodH</fullName>
    </recommendedName>
</protein>
<dbReference type="Proteomes" id="UP001431963">
    <property type="component" value="Unassembled WGS sequence"/>
</dbReference>
<dbReference type="EMBL" id="JBALHR010000017">
    <property type="protein sequence ID" value="MEH7830150.1"/>
    <property type="molecule type" value="Genomic_DNA"/>
</dbReference>
<gene>
    <name evidence="1" type="ORF">V6590_18525</name>
</gene>
<evidence type="ECO:0008006" key="3">
    <source>
        <dbReference type="Google" id="ProtNLM"/>
    </source>
</evidence>
<reference evidence="1" key="1">
    <citation type="submission" date="2024-02" db="EMBL/GenBank/DDBJ databases">
        <title>Genome sequences of strain Gemmobacter sp. JM10B15.</title>
        <authorList>
            <person name="Zhang M."/>
        </authorList>
    </citation>
    <scope>NUCLEOTIDE SEQUENCE</scope>
    <source>
        <strain evidence="1">JM10B15</strain>
    </source>
</reference>
<dbReference type="InterPro" id="IPR027417">
    <property type="entry name" value="P-loop_NTPase"/>
</dbReference>
<accession>A0ABU8BZK9</accession>
<evidence type="ECO:0000313" key="1">
    <source>
        <dbReference type="EMBL" id="MEH7830150.1"/>
    </source>
</evidence>
<dbReference type="RefSeq" id="WP_335425180.1">
    <property type="nucleotide sequence ID" value="NZ_JBALHR010000017.1"/>
</dbReference>
<organism evidence="1 2">
    <name type="scientific">Gemmobacter denitrificans</name>
    <dbReference type="NCBI Taxonomy" id="3123040"/>
    <lineage>
        <taxon>Bacteria</taxon>
        <taxon>Pseudomonadati</taxon>
        <taxon>Pseudomonadota</taxon>
        <taxon>Alphaproteobacteria</taxon>
        <taxon>Rhodobacterales</taxon>
        <taxon>Paracoccaceae</taxon>
        <taxon>Gemmobacter</taxon>
    </lineage>
</organism>
<comment type="caution">
    <text evidence="1">The sequence shown here is derived from an EMBL/GenBank/DDBJ whole genome shotgun (WGS) entry which is preliminary data.</text>
</comment>
<dbReference type="SUPFAM" id="SSF52540">
    <property type="entry name" value="P-loop containing nucleoside triphosphate hydrolases"/>
    <property type="match status" value="1"/>
</dbReference>